<dbReference type="KEGG" id="dfd:Desfe_0084"/>
<dbReference type="AlphaFoldDB" id="I3XPX3"/>
<dbReference type="RefSeq" id="WP_014766902.1">
    <property type="nucleotide sequence ID" value="NC_018001.1"/>
</dbReference>
<dbReference type="EMBL" id="CP003321">
    <property type="protein sequence ID" value="AFL65997.1"/>
    <property type="molecule type" value="Genomic_DNA"/>
</dbReference>
<accession>I3XPX3</accession>
<name>I3XPX3_DESAM</name>
<evidence type="ECO:0000313" key="2">
    <source>
        <dbReference type="Proteomes" id="UP000006175"/>
    </source>
</evidence>
<gene>
    <name evidence="1" type="ORF">Desfe_0084</name>
</gene>
<proteinExistence type="predicted"/>
<reference evidence="1 2" key="1">
    <citation type="journal article" date="2012" name="J. Bacteriol.">
        <title>Complete Genome Sequence of Desulfurococcus fermentans, a Hyperthermophilic Cellulolytic Crenarchaeon Isolated from a Freshwater Hot Spring in Kamchatka, Russia.</title>
        <authorList>
            <person name="Susanti D."/>
            <person name="Johnson E.F."/>
            <person name="Rodriguez J.R."/>
            <person name="Anderson I."/>
            <person name="Perevalova A.A."/>
            <person name="Kyrpides N."/>
            <person name="Lucas S."/>
            <person name="Han J."/>
            <person name="Lapidus A."/>
            <person name="Cheng J.F."/>
            <person name="Goodwin L."/>
            <person name="Pitluck S."/>
            <person name="Mavrommatis K."/>
            <person name="Peters L."/>
            <person name="Land M.L."/>
            <person name="Hauser L."/>
            <person name="Gopalan V."/>
            <person name="Chan P.P."/>
            <person name="Lowe T.M."/>
            <person name="Atomi H."/>
            <person name="Bonch-Osmolovskaya E.A."/>
            <person name="Woyke T."/>
            <person name="Mukhopadhyay B."/>
        </authorList>
    </citation>
    <scope>NUCLEOTIDE SEQUENCE [LARGE SCALE GENOMIC DNA]</scope>
    <source>
        <strain evidence="1 2">DSM 16532</strain>
    </source>
</reference>
<organism evidence="1 2">
    <name type="scientific">Desulfurococcus amylolyticus DSM 16532</name>
    <dbReference type="NCBI Taxonomy" id="768672"/>
    <lineage>
        <taxon>Archaea</taxon>
        <taxon>Thermoproteota</taxon>
        <taxon>Thermoprotei</taxon>
        <taxon>Desulfurococcales</taxon>
        <taxon>Desulfurococcaceae</taxon>
        <taxon>Desulfurococcus</taxon>
    </lineage>
</organism>
<evidence type="ECO:0000313" key="1">
    <source>
        <dbReference type="EMBL" id="AFL65997.1"/>
    </source>
</evidence>
<sequence length="99" mass="11011">MSTEELKKYITCWSNCSLRHIEALAMIGVVMKADILDCDKKGLKKLVATLIDGSKVDSSCFYSEEVEQSLRIINIYIGFARSRGSLGKLTIVDSTIYSP</sequence>
<dbReference type="Proteomes" id="UP000006175">
    <property type="component" value="Chromosome"/>
</dbReference>
<dbReference type="HOGENOM" id="CLU_181233_0_0_2"/>
<dbReference type="GeneID" id="13062415"/>
<protein>
    <submittedName>
        <fullName evidence="1">Uncharacterized protein</fullName>
    </submittedName>
</protein>
<dbReference type="eggNOG" id="arCOG05995">
    <property type="taxonomic scope" value="Archaea"/>
</dbReference>
<keyword evidence="2" id="KW-1185">Reference proteome</keyword>